<dbReference type="EMBL" id="JWYV01000009">
    <property type="protein sequence ID" value="KKC99621.1"/>
    <property type="molecule type" value="Genomic_DNA"/>
</dbReference>
<accession>A0A0F5VCW7</accession>
<dbReference type="GO" id="GO:0006355">
    <property type="term" value="P:regulation of DNA-templated transcription"/>
    <property type="evidence" value="ECO:0007669"/>
    <property type="project" value="InterPro"/>
</dbReference>
<sequence length="225" mass="24812">MNQAIEYTKVEQSLLAVGSRRKNVTAYLITVNTGVALLRLGKHEFVLTTGHGFWVPFECLHALTVLPGCHYHMIHFSARLQQPLCQQAGFVTLTPLQNALLHELSQTKEQSQTNHSPTGRILAVIIDQAAKFSPTTQQLCPALSAKQQSVLKKLLDRQSPAADEHLSAVEAVLGMSIHELEACLIVREAIRLSRSGRNAAQIASELECQLDHLQALGQTLADYQF</sequence>
<keyword evidence="1" id="KW-0238">DNA-binding</keyword>
<name>A0A0F5VCW7_9GAMM</name>
<comment type="caution">
    <text evidence="3">The sequence shown here is derived from an EMBL/GenBank/DDBJ whole genome shotgun (WGS) entry which is preliminary data.</text>
</comment>
<dbReference type="AlphaFoldDB" id="A0A0F5VCW7"/>
<dbReference type="Proteomes" id="UP000033633">
    <property type="component" value="Unassembled WGS sequence"/>
</dbReference>
<dbReference type="Pfam" id="PF02311">
    <property type="entry name" value="AraC_binding"/>
    <property type="match status" value="1"/>
</dbReference>
<dbReference type="SUPFAM" id="SSF51215">
    <property type="entry name" value="Regulatory protein AraC"/>
    <property type="match status" value="1"/>
</dbReference>
<organism evidence="3 4">
    <name type="scientific">Photobacterium halotolerans</name>
    <dbReference type="NCBI Taxonomy" id="265726"/>
    <lineage>
        <taxon>Bacteria</taxon>
        <taxon>Pseudomonadati</taxon>
        <taxon>Pseudomonadota</taxon>
        <taxon>Gammaproteobacteria</taxon>
        <taxon>Vibrionales</taxon>
        <taxon>Vibrionaceae</taxon>
        <taxon>Photobacterium</taxon>
    </lineage>
</organism>
<gene>
    <name evidence="3" type="ORF">KY46_11905</name>
</gene>
<evidence type="ECO:0000259" key="2">
    <source>
        <dbReference type="Pfam" id="PF02311"/>
    </source>
</evidence>
<evidence type="ECO:0000313" key="3">
    <source>
        <dbReference type="EMBL" id="KKC99621.1"/>
    </source>
</evidence>
<dbReference type="RefSeq" id="WP_046220853.1">
    <property type="nucleotide sequence ID" value="NZ_JWYV01000009.1"/>
</dbReference>
<protein>
    <recommendedName>
        <fullName evidence="2">AraC-type arabinose-binding/dimerisation domain-containing protein</fullName>
    </recommendedName>
</protein>
<dbReference type="PATRIC" id="fig|265726.11.peg.4553"/>
<feature type="domain" description="AraC-type arabinose-binding/dimerisation" evidence="2">
    <location>
        <begin position="28"/>
        <end position="116"/>
    </location>
</feature>
<dbReference type="GO" id="GO:0003677">
    <property type="term" value="F:DNA binding"/>
    <property type="evidence" value="ECO:0007669"/>
    <property type="project" value="UniProtKB-KW"/>
</dbReference>
<reference evidence="3 4" key="1">
    <citation type="submission" date="2014-12" db="EMBL/GenBank/DDBJ databases">
        <title>Mercury Reductase activity and rhizosphere competence traits in the genome of root associated Photobacterium halotolerans MELD1.</title>
        <authorList>
            <person name="Mathew D.C."/>
            <person name="Huang C.-C."/>
        </authorList>
    </citation>
    <scope>NUCLEOTIDE SEQUENCE [LARGE SCALE GENOMIC DNA]</scope>
    <source>
        <strain evidence="3 4">MELD1</strain>
    </source>
</reference>
<keyword evidence="4" id="KW-1185">Reference proteome</keyword>
<dbReference type="InterPro" id="IPR003313">
    <property type="entry name" value="AraC-bd"/>
</dbReference>
<evidence type="ECO:0000313" key="4">
    <source>
        <dbReference type="Proteomes" id="UP000033633"/>
    </source>
</evidence>
<dbReference type="InterPro" id="IPR037923">
    <property type="entry name" value="HTH-like"/>
</dbReference>
<proteinExistence type="predicted"/>
<dbReference type="OrthoDB" id="5916374at2"/>
<evidence type="ECO:0000256" key="1">
    <source>
        <dbReference type="ARBA" id="ARBA00023125"/>
    </source>
</evidence>